<dbReference type="EMBL" id="FXUF01000003">
    <property type="protein sequence ID" value="SMP49448.1"/>
    <property type="molecule type" value="Genomic_DNA"/>
</dbReference>
<keyword evidence="3" id="KW-0813">Transport</keyword>
<dbReference type="RefSeq" id="WP_283408598.1">
    <property type="nucleotide sequence ID" value="NZ_FXUF01000003.1"/>
</dbReference>
<dbReference type="PANTHER" id="PTHR33909">
    <property type="entry name" value="SEC TRANSLOCON ACCESSORY COMPLEX SUBUNIT YAJC"/>
    <property type="match status" value="1"/>
</dbReference>
<comment type="caution">
    <text evidence="11">The sequence shown here is derived from an EMBL/GenBank/DDBJ whole genome shotgun (WGS) entry which is preliminary data.</text>
</comment>
<dbReference type="PANTHER" id="PTHR33909:SF1">
    <property type="entry name" value="SEC TRANSLOCON ACCESSORY COMPLEX SUBUNIT YAJC"/>
    <property type="match status" value="1"/>
</dbReference>
<evidence type="ECO:0000256" key="5">
    <source>
        <dbReference type="ARBA" id="ARBA00022692"/>
    </source>
</evidence>
<keyword evidence="7 10" id="KW-1133">Transmembrane helix</keyword>
<dbReference type="PRINTS" id="PR01853">
    <property type="entry name" value="YAJCTRNLCASE"/>
</dbReference>
<dbReference type="SMART" id="SM01323">
    <property type="entry name" value="YajC"/>
    <property type="match status" value="1"/>
</dbReference>
<dbReference type="GO" id="GO:0015031">
    <property type="term" value="P:protein transport"/>
    <property type="evidence" value="ECO:0007669"/>
    <property type="project" value="UniProtKB-KW"/>
</dbReference>
<evidence type="ECO:0000256" key="4">
    <source>
        <dbReference type="ARBA" id="ARBA00022475"/>
    </source>
</evidence>
<evidence type="ECO:0000313" key="12">
    <source>
        <dbReference type="Proteomes" id="UP001158066"/>
    </source>
</evidence>
<evidence type="ECO:0000256" key="10">
    <source>
        <dbReference type="SAM" id="Phobius"/>
    </source>
</evidence>
<evidence type="ECO:0000256" key="8">
    <source>
        <dbReference type="ARBA" id="ARBA00023010"/>
    </source>
</evidence>
<evidence type="ECO:0000313" key="11">
    <source>
        <dbReference type="EMBL" id="SMP49448.1"/>
    </source>
</evidence>
<dbReference type="NCBIfam" id="TIGR00739">
    <property type="entry name" value="yajC"/>
    <property type="match status" value="1"/>
</dbReference>
<dbReference type="Pfam" id="PF02699">
    <property type="entry name" value="YajC"/>
    <property type="match status" value="1"/>
</dbReference>
<comment type="subcellular location">
    <subcellularLocation>
        <location evidence="1">Cell membrane</location>
        <topology evidence="1">Single-pass membrane protein</topology>
    </subcellularLocation>
</comment>
<accession>A0AA46AII8</accession>
<protein>
    <submittedName>
        <fullName evidence="11">Preprotein translocase subunit YajC</fullName>
    </submittedName>
</protein>
<evidence type="ECO:0000256" key="3">
    <source>
        <dbReference type="ARBA" id="ARBA00022448"/>
    </source>
</evidence>
<gene>
    <name evidence="11" type="ORF">SAMN06296020_103339</name>
</gene>
<dbReference type="AlphaFoldDB" id="A0AA46AII8"/>
<keyword evidence="12" id="KW-1185">Reference proteome</keyword>
<organism evidence="11 12">
    <name type="scientific">Anoxynatronum buryatiense</name>
    <dbReference type="NCBI Taxonomy" id="489973"/>
    <lineage>
        <taxon>Bacteria</taxon>
        <taxon>Bacillati</taxon>
        <taxon>Bacillota</taxon>
        <taxon>Clostridia</taxon>
        <taxon>Eubacteriales</taxon>
        <taxon>Clostridiaceae</taxon>
        <taxon>Anoxynatronum</taxon>
    </lineage>
</organism>
<keyword evidence="8" id="KW-0811">Translocation</keyword>
<keyword evidence="4" id="KW-1003">Cell membrane</keyword>
<dbReference type="InterPro" id="IPR003849">
    <property type="entry name" value="Preprotein_translocase_YajC"/>
</dbReference>
<feature type="transmembrane region" description="Helical" evidence="10">
    <location>
        <begin position="6"/>
        <end position="23"/>
    </location>
</feature>
<reference evidence="11" key="1">
    <citation type="submission" date="2017-05" db="EMBL/GenBank/DDBJ databases">
        <authorList>
            <person name="Varghese N."/>
            <person name="Submissions S."/>
        </authorList>
    </citation>
    <scope>NUCLEOTIDE SEQUENCE</scope>
    <source>
        <strain evidence="11">Su22</strain>
    </source>
</reference>
<keyword evidence="6" id="KW-0653">Protein transport</keyword>
<proteinExistence type="inferred from homology"/>
<comment type="similarity">
    <text evidence="2">Belongs to the YajC family.</text>
</comment>
<keyword evidence="5 10" id="KW-0812">Transmembrane</keyword>
<evidence type="ECO:0000256" key="1">
    <source>
        <dbReference type="ARBA" id="ARBA00004162"/>
    </source>
</evidence>
<evidence type="ECO:0000256" key="9">
    <source>
        <dbReference type="ARBA" id="ARBA00023136"/>
    </source>
</evidence>
<name>A0AA46AII8_9CLOT</name>
<dbReference type="Proteomes" id="UP001158066">
    <property type="component" value="Unassembled WGS sequence"/>
</dbReference>
<keyword evidence="9 10" id="KW-0472">Membrane</keyword>
<evidence type="ECO:0000256" key="7">
    <source>
        <dbReference type="ARBA" id="ARBA00022989"/>
    </source>
</evidence>
<evidence type="ECO:0000256" key="6">
    <source>
        <dbReference type="ARBA" id="ARBA00022927"/>
    </source>
</evidence>
<dbReference type="GO" id="GO:0005886">
    <property type="term" value="C:plasma membrane"/>
    <property type="evidence" value="ECO:0007669"/>
    <property type="project" value="UniProtKB-SubCell"/>
</dbReference>
<sequence length="100" mass="11194">MPQQLSGLIIPLGFLAIFYFLIIKPQKTKEKKIREMRNNLKVGDEIITIGGIYGRILKLKDEVITIEVGMDKTKLTITKWAVGNLAAETVSKETSDSSNE</sequence>
<evidence type="ECO:0000256" key="2">
    <source>
        <dbReference type="ARBA" id="ARBA00006742"/>
    </source>
</evidence>